<dbReference type="Proteomes" id="UP000018890">
    <property type="component" value="Unassembled WGS sequence"/>
</dbReference>
<dbReference type="AlphaFoldDB" id="W4Q6S1"/>
<accession>W4Q6S1</accession>
<evidence type="ECO:0000313" key="2">
    <source>
        <dbReference type="Proteomes" id="UP000018890"/>
    </source>
</evidence>
<name>W4Q6S1_9BACI</name>
<dbReference type="EMBL" id="BAUT01000059">
    <property type="protein sequence ID" value="GAE27665.1"/>
    <property type="molecule type" value="Genomic_DNA"/>
</dbReference>
<protein>
    <submittedName>
        <fullName evidence="1">Transposase</fullName>
    </submittedName>
</protein>
<dbReference type="STRING" id="1236970.JCM9140_3818"/>
<comment type="caution">
    <text evidence="1">The sequence shown here is derived from an EMBL/GenBank/DDBJ whole genome shotgun (WGS) entry which is preliminary data.</text>
</comment>
<gene>
    <name evidence="1" type="ORF">JCM9140_3818</name>
</gene>
<organism evidence="1 2">
    <name type="scientific">Halalkalibacter wakoensis JCM 9140</name>
    <dbReference type="NCBI Taxonomy" id="1236970"/>
    <lineage>
        <taxon>Bacteria</taxon>
        <taxon>Bacillati</taxon>
        <taxon>Bacillota</taxon>
        <taxon>Bacilli</taxon>
        <taxon>Bacillales</taxon>
        <taxon>Bacillaceae</taxon>
        <taxon>Halalkalibacter</taxon>
    </lineage>
</organism>
<proteinExistence type="predicted"/>
<sequence>MEKLIDTPSDKSKTKLGWLREIPGQSSPDAFLKVIERLEYVRLLNLSTESENIHSNRLLQLAS</sequence>
<keyword evidence="2" id="KW-1185">Reference proteome</keyword>
<reference evidence="1" key="1">
    <citation type="journal article" date="2014" name="Genome Announc.">
        <title>Draft Genome Sequences of Three Alkaliphilic Bacillus Strains, Bacillus wakoensis JCM 9140T, Bacillus akibai JCM 9157T, and Bacillus hemicellulosilyticus JCM 9152T.</title>
        <authorList>
            <person name="Yuki M."/>
            <person name="Oshima K."/>
            <person name="Suda W."/>
            <person name="Oshida Y."/>
            <person name="Kitamura K."/>
            <person name="Iida T."/>
            <person name="Hattori M."/>
            <person name="Ohkuma M."/>
        </authorList>
    </citation>
    <scope>NUCLEOTIDE SEQUENCE [LARGE SCALE GENOMIC DNA]</scope>
    <source>
        <strain evidence="1">JCM 9140</strain>
    </source>
</reference>
<evidence type="ECO:0000313" key="1">
    <source>
        <dbReference type="EMBL" id="GAE27665.1"/>
    </source>
</evidence>